<dbReference type="Pfam" id="PF11750">
    <property type="entry name" value="DUF3307"/>
    <property type="match status" value="1"/>
</dbReference>
<keyword evidence="1" id="KW-0472">Membrane</keyword>
<keyword evidence="1" id="KW-1133">Transmembrane helix</keyword>
<keyword evidence="1" id="KW-0812">Transmembrane</keyword>
<evidence type="ECO:0000256" key="1">
    <source>
        <dbReference type="SAM" id="Phobius"/>
    </source>
</evidence>
<evidence type="ECO:0000313" key="2">
    <source>
        <dbReference type="EMBL" id="GLQ28043.1"/>
    </source>
</evidence>
<protein>
    <recommendedName>
        <fullName evidence="4">DUF3307 domain-containing protein</fullName>
    </recommendedName>
</protein>
<gene>
    <name evidence="2" type="ORF">GCM10007927_28460</name>
</gene>
<evidence type="ECO:0000313" key="3">
    <source>
        <dbReference type="Proteomes" id="UP001161388"/>
    </source>
</evidence>
<dbReference type="EMBL" id="BSNL01000001">
    <property type="protein sequence ID" value="GLQ28043.1"/>
    <property type="molecule type" value="Genomic_DNA"/>
</dbReference>
<proteinExistence type="predicted"/>
<name>A0ABQ5VLY5_9RHOB</name>
<reference evidence="2" key="2">
    <citation type="submission" date="2023-01" db="EMBL/GenBank/DDBJ databases">
        <title>Draft genome sequence of Sulfitobacter pacificus strain NBRC 109915.</title>
        <authorList>
            <person name="Sun Q."/>
            <person name="Mori K."/>
        </authorList>
    </citation>
    <scope>NUCLEOTIDE SEQUENCE</scope>
    <source>
        <strain evidence="2">NBRC 109915</strain>
    </source>
</reference>
<sequence>MDTALNSALLVLILLQGKHMFADYFLQTPRMLAGRSTYVHLGRTEHAALHAILSFLVLKICGATLLFSVIICVVEWVAHYHIDWVKGCYSQRKKHGPTDAAYWRAFGVDQLMHQLTYVAMIWAFVRYGI</sequence>
<feature type="transmembrane region" description="Helical" evidence="1">
    <location>
        <begin position="46"/>
        <end position="74"/>
    </location>
</feature>
<keyword evidence="3" id="KW-1185">Reference proteome</keyword>
<reference evidence="2" key="1">
    <citation type="journal article" date="2014" name="Int. J. Syst. Evol. Microbiol.">
        <title>Complete genome of a new Firmicutes species belonging to the dominant human colonic microbiota ('Ruminococcus bicirculans') reveals two chromosomes and a selective capacity to utilize plant glucans.</title>
        <authorList>
            <consortium name="NISC Comparative Sequencing Program"/>
            <person name="Wegmann U."/>
            <person name="Louis P."/>
            <person name="Goesmann A."/>
            <person name="Henrissat B."/>
            <person name="Duncan S.H."/>
            <person name="Flint H.J."/>
        </authorList>
    </citation>
    <scope>NUCLEOTIDE SEQUENCE</scope>
    <source>
        <strain evidence="2">NBRC 109915</strain>
    </source>
</reference>
<dbReference type="Proteomes" id="UP001161388">
    <property type="component" value="Unassembled WGS sequence"/>
</dbReference>
<organism evidence="2 3">
    <name type="scientific">Sulfitobacter pacificus</name>
    <dbReference type="NCBI Taxonomy" id="1499314"/>
    <lineage>
        <taxon>Bacteria</taxon>
        <taxon>Pseudomonadati</taxon>
        <taxon>Pseudomonadota</taxon>
        <taxon>Alphaproteobacteria</taxon>
        <taxon>Rhodobacterales</taxon>
        <taxon>Roseobacteraceae</taxon>
        <taxon>Sulfitobacter</taxon>
    </lineage>
</organism>
<dbReference type="InterPro" id="IPR021737">
    <property type="entry name" value="Phage_phiKZ_Orf197"/>
</dbReference>
<comment type="caution">
    <text evidence="2">The sequence shown here is derived from an EMBL/GenBank/DDBJ whole genome shotgun (WGS) entry which is preliminary data.</text>
</comment>
<evidence type="ECO:0008006" key="4">
    <source>
        <dbReference type="Google" id="ProtNLM"/>
    </source>
</evidence>
<dbReference type="RefSeq" id="WP_284374478.1">
    <property type="nucleotide sequence ID" value="NZ_BSNL01000001.1"/>
</dbReference>
<accession>A0ABQ5VLY5</accession>